<keyword evidence="5" id="KW-0769">Symport</keyword>
<keyword evidence="10" id="KW-1185">Reference proteome</keyword>
<feature type="transmembrane region" description="Helical" evidence="8">
    <location>
        <begin position="52"/>
        <end position="72"/>
    </location>
</feature>
<keyword evidence="4 8" id="KW-0812">Transmembrane</keyword>
<accession>A0A835QVB5</accession>
<evidence type="ECO:0000256" key="5">
    <source>
        <dbReference type="ARBA" id="ARBA00022847"/>
    </source>
</evidence>
<feature type="transmembrane region" description="Helical" evidence="8">
    <location>
        <begin position="219"/>
        <end position="240"/>
    </location>
</feature>
<dbReference type="GO" id="GO:0016020">
    <property type="term" value="C:membrane"/>
    <property type="evidence" value="ECO:0007669"/>
    <property type="project" value="UniProtKB-SubCell"/>
</dbReference>
<evidence type="ECO:0000256" key="8">
    <source>
        <dbReference type="SAM" id="Phobius"/>
    </source>
</evidence>
<keyword evidence="6 8" id="KW-1133">Transmembrane helix</keyword>
<keyword evidence="3" id="KW-0762">Sugar transport</keyword>
<evidence type="ECO:0000256" key="4">
    <source>
        <dbReference type="ARBA" id="ARBA00022692"/>
    </source>
</evidence>
<sequence length="257" mass="27601">MMADLSGNIIYAFWMAFGNILGYSSGASGSWQKWFPFLLTNSCCESCANLKGAFLIAVVFLAICMTVTLIVAKEVPLSDLDEEISNQGTGLLAIFKAVKTLPKGMPSLLLVTSLTWLAWFPFILYDTDWMGREIYHGEPSGTKEEIDAFNKGVQQGAFGLLLNSPLDFLWLLVSFSESTCSFETAGLCTGVLNISIVVPQVIISLGAGPWDALFGKGNIPAFALAGVLALIGGFVGLAILPKMSGKTFRRGSFGSMH</sequence>
<feature type="transmembrane region" description="Helical" evidence="8">
    <location>
        <begin position="108"/>
        <end position="125"/>
    </location>
</feature>
<evidence type="ECO:0000256" key="1">
    <source>
        <dbReference type="ARBA" id="ARBA00004141"/>
    </source>
</evidence>
<gene>
    <name evidence="9" type="ORF">HPP92_011239</name>
</gene>
<evidence type="ECO:0000256" key="7">
    <source>
        <dbReference type="ARBA" id="ARBA00023136"/>
    </source>
</evidence>
<organism evidence="9 10">
    <name type="scientific">Vanilla planifolia</name>
    <name type="common">Vanilla</name>
    <dbReference type="NCBI Taxonomy" id="51239"/>
    <lineage>
        <taxon>Eukaryota</taxon>
        <taxon>Viridiplantae</taxon>
        <taxon>Streptophyta</taxon>
        <taxon>Embryophyta</taxon>
        <taxon>Tracheophyta</taxon>
        <taxon>Spermatophyta</taxon>
        <taxon>Magnoliopsida</taxon>
        <taxon>Liliopsida</taxon>
        <taxon>Asparagales</taxon>
        <taxon>Orchidaceae</taxon>
        <taxon>Vanilloideae</taxon>
        <taxon>Vanilleae</taxon>
        <taxon>Vanilla</taxon>
    </lineage>
</organism>
<evidence type="ECO:0000256" key="6">
    <source>
        <dbReference type="ARBA" id="ARBA00022989"/>
    </source>
</evidence>
<evidence type="ECO:0000256" key="2">
    <source>
        <dbReference type="ARBA" id="ARBA00022448"/>
    </source>
</evidence>
<dbReference type="PANTHER" id="PTHR19432:SF64">
    <property type="entry name" value="SUCROSE TRANSPORT PROTEIN SUT1"/>
    <property type="match status" value="1"/>
</dbReference>
<comment type="caution">
    <text evidence="9">The sequence shown here is derived from an EMBL/GenBank/DDBJ whole genome shotgun (WGS) entry which is preliminary data.</text>
</comment>
<protein>
    <submittedName>
        <fullName evidence="9">Uncharacterized protein</fullName>
    </submittedName>
</protein>
<evidence type="ECO:0000313" key="10">
    <source>
        <dbReference type="Proteomes" id="UP000636800"/>
    </source>
</evidence>
<keyword evidence="2" id="KW-0813">Transport</keyword>
<evidence type="ECO:0000313" key="9">
    <source>
        <dbReference type="EMBL" id="KAG0480381.1"/>
    </source>
</evidence>
<dbReference type="Proteomes" id="UP000636800">
    <property type="component" value="Chromosome 5"/>
</dbReference>
<dbReference type="PANTHER" id="PTHR19432">
    <property type="entry name" value="SUGAR TRANSPORTER"/>
    <property type="match status" value="1"/>
</dbReference>
<feature type="transmembrane region" description="Helical" evidence="8">
    <location>
        <begin position="12"/>
        <end position="32"/>
    </location>
</feature>
<feature type="transmembrane region" description="Helical" evidence="8">
    <location>
        <begin position="187"/>
        <end position="207"/>
    </location>
</feature>
<keyword evidence="7 8" id="KW-0472">Membrane</keyword>
<dbReference type="OrthoDB" id="2261329at2759"/>
<dbReference type="GO" id="GO:0008506">
    <property type="term" value="F:sucrose:proton symporter activity"/>
    <property type="evidence" value="ECO:0007669"/>
    <property type="project" value="TreeGrafter"/>
</dbReference>
<name>A0A835QVB5_VANPL</name>
<evidence type="ECO:0000256" key="3">
    <source>
        <dbReference type="ARBA" id="ARBA00022597"/>
    </source>
</evidence>
<proteinExistence type="predicted"/>
<comment type="subcellular location">
    <subcellularLocation>
        <location evidence="1">Membrane</location>
        <topology evidence="1">Multi-pass membrane protein</topology>
    </subcellularLocation>
</comment>
<dbReference type="EMBL" id="JADCNL010000005">
    <property type="protein sequence ID" value="KAG0480381.1"/>
    <property type="molecule type" value="Genomic_DNA"/>
</dbReference>
<reference evidence="9 10" key="1">
    <citation type="journal article" date="2020" name="Nat. Food">
        <title>A phased Vanilla planifolia genome enables genetic improvement of flavour and production.</title>
        <authorList>
            <person name="Hasing T."/>
            <person name="Tang H."/>
            <person name="Brym M."/>
            <person name="Khazi F."/>
            <person name="Huang T."/>
            <person name="Chambers A.H."/>
        </authorList>
    </citation>
    <scope>NUCLEOTIDE SEQUENCE [LARGE SCALE GENOMIC DNA]</scope>
    <source>
        <tissue evidence="9">Leaf</tissue>
    </source>
</reference>
<dbReference type="AlphaFoldDB" id="A0A835QVB5"/>